<dbReference type="InterPro" id="IPR036821">
    <property type="entry name" value="Peptide_deformylase_sf"/>
</dbReference>
<dbReference type="RefSeq" id="WP_129225204.1">
    <property type="nucleotide sequence ID" value="NZ_SDOZ01000002.1"/>
</dbReference>
<gene>
    <name evidence="3 4" type="primary">def</name>
    <name evidence="4" type="ORF">ESZ91_06220</name>
</gene>
<dbReference type="EC" id="3.5.1.88" evidence="3"/>
<evidence type="ECO:0000313" key="4">
    <source>
        <dbReference type="EMBL" id="RXZ61982.1"/>
    </source>
</evidence>
<dbReference type="Gene3D" id="3.90.45.10">
    <property type="entry name" value="Peptide deformylase"/>
    <property type="match status" value="1"/>
</dbReference>
<keyword evidence="3" id="KW-0479">Metal-binding</keyword>
<organism evidence="4 5">
    <name type="scientific">Candidatus Borkfalkia ceftriaxoniphila</name>
    <dbReference type="NCBI Taxonomy" id="2508949"/>
    <lineage>
        <taxon>Bacteria</taxon>
        <taxon>Bacillati</taxon>
        <taxon>Bacillota</taxon>
        <taxon>Clostridia</taxon>
        <taxon>Christensenellales</taxon>
        <taxon>Christensenellaceae</taxon>
        <taxon>Candidatus Borkfalkia</taxon>
    </lineage>
</organism>
<feature type="binding site" evidence="3">
    <location>
        <position position="88"/>
    </location>
    <ligand>
        <name>Fe cation</name>
        <dbReference type="ChEBI" id="CHEBI:24875"/>
    </ligand>
</feature>
<feature type="active site" evidence="3">
    <location>
        <position position="131"/>
    </location>
</feature>
<feature type="binding site" evidence="3">
    <location>
        <position position="130"/>
    </location>
    <ligand>
        <name>Fe cation</name>
        <dbReference type="ChEBI" id="CHEBI:24875"/>
    </ligand>
</feature>
<dbReference type="NCBIfam" id="NF001159">
    <property type="entry name" value="PRK00150.1-3"/>
    <property type="match status" value="1"/>
</dbReference>
<protein>
    <recommendedName>
        <fullName evidence="3">Peptide deformylase</fullName>
        <shortName evidence="3">PDF</shortName>
        <ecNumber evidence="3">3.5.1.88</ecNumber>
    </recommendedName>
    <alternativeName>
        <fullName evidence="3">Polypeptide deformylase</fullName>
    </alternativeName>
</protein>
<dbReference type="OrthoDB" id="9784988at2"/>
<proteinExistence type="inferred from homology"/>
<keyword evidence="5" id="KW-1185">Reference proteome</keyword>
<dbReference type="GO" id="GO:0042586">
    <property type="term" value="F:peptide deformylase activity"/>
    <property type="evidence" value="ECO:0007669"/>
    <property type="project" value="UniProtKB-UniRule"/>
</dbReference>
<reference evidence="4 5" key="1">
    <citation type="journal article" date="2019" name="Gut">
        <title>Antibiotics-induced monodominance of a novel gut bacterial order.</title>
        <authorList>
            <person name="Hildebrand F."/>
            <person name="Moitinho-Silva L."/>
            <person name="Blasche S."/>
            <person name="Jahn M.T."/>
            <person name="Gossmann T.I."/>
            <person name="Heuerta-Cepas J."/>
            <person name="Hercog R."/>
            <person name="Luetge M."/>
            <person name="Bahram M."/>
            <person name="Pryszlak A."/>
            <person name="Alves R.J."/>
            <person name="Waszak S.M."/>
            <person name="Zhu A."/>
            <person name="Ye L."/>
            <person name="Costea P.I."/>
            <person name="Aalvink S."/>
            <person name="Belzer C."/>
            <person name="Forslund S.K."/>
            <person name="Sunagawa S."/>
            <person name="Hentschel U."/>
            <person name="Merten C."/>
            <person name="Patil K.R."/>
            <person name="Benes V."/>
            <person name="Bork P."/>
        </authorList>
    </citation>
    <scope>NUCLEOTIDE SEQUENCE [LARGE SCALE GENOMIC DNA]</scope>
    <source>
        <strain evidence="4 5">HDS1380</strain>
    </source>
</reference>
<dbReference type="AlphaFoldDB" id="A0A4Q2KES4"/>
<dbReference type="NCBIfam" id="TIGR00079">
    <property type="entry name" value="pept_deformyl"/>
    <property type="match status" value="1"/>
</dbReference>
<comment type="cofactor">
    <cofactor evidence="3">
        <name>Fe(2+)</name>
        <dbReference type="ChEBI" id="CHEBI:29033"/>
    </cofactor>
    <text evidence="3">Binds 1 Fe(2+) ion.</text>
</comment>
<dbReference type="Pfam" id="PF01327">
    <property type="entry name" value="Pep_deformylase"/>
    <property type="match status" value="1"/>
</dbReference>
<comment type="catalytic activity">
    <reaction evidence="3">
        <text>N-terminal N-formyl-L-methionyl-[peptide] + H2O = N-terminal L-methionyl-[peptide] + formate</text>
        <dbReference type="Rhea" id="RHEA:24420"/>
        <dbReference type="Rhea" id="RHEA-COMP:10639"/>
        <dbReference type="Rhea" id="RHEA-COMP:10640"/>
        <dbReference type="ChEBI" id="CHEBI:15377"/>
        <dbReference type="ChEBI" id="CHEBI:15740"/>
        <dbReference type="ChEBI" id="CHEBI:49298"/>
        <dbReference type="ChEBI" id="CHEBI:64731"/>
        <dbReference type="EC" id="3.5.1.88"/>
    </reaction>
</comment>
<name>A0A4Q2KES4_9FIRM</name>
<comment type="caution">
    <text evidence="4">The sequence shown here is derived from an EMBL/GenBank/DDBJ whole genome shotgun (WGS) entry which is preliminary data.</text>
</comment>
<dbReference type="Proteomes" id="UP000291269">
    <property type="component" value="Unassembled WGS sequence"/>
</dbReference>
<comment type="similarity">
    <text evidence="1 3">Belongs to the polypeptide deformylase family.</text>
</comment>
<keyword evidence="3 4" id="KW-0378">Hydrolase</keyword>
<dbReference type="PANTHER" id="PTHR10458">
    <property type="entry name" value="PEPTIDE DEFORMYLASE"/>
    <property type="match status" value="1"/>
</dbReference>
<dbReference type="SUPFAM" id="SSF56420">
    <property type="entry name" value="Peptide deformylase"/>
    <property type="match status" value="1"/>
</dbReference>
<keyword evidence="2 3" id="KW-0408">Iron</keyword>
<comment type="function">
    <text evidence="3">Removes the formyl group from the N-terminal Met of newly synthesized proteins. Requires at least a dipeptide for an efficient rate of reaction. N-terminal L-methionine is a prerequisite for activity but the enzyme has broad specificity at other positions.</text>
</comment>
<feature type="binding site" evidence="3">
    <location>
        <position position="134"/>
    </location>
    <ligand>
        <name>Fe cation</name>
        <dbReference type="ChEBI" id="CHEBI:24875"/>
    </ligand>
</feature>
<dbReference type="EMBL" id="SDOZ01000002">
    <property type="protein sequence ID" value="RXZ61982.1"/>
    <property type="molecule type" value="Genomic_DNA"/>
</dbReference>
<dbReference type="PANTHER" id="PTHR10458:SF22">
    <property type="entry name" value="PEPTIDE DEFORMYLASE"/>
    <property type="match status" value="1"/>
</dbReference>
<dbReference type="InterPro" id="IPR023635">
    <property type="entry name" value="Peptide_deformylase"/>
</dbReference>
<dbReference type="HAMAP" id="MF_00163">
    <property type="entry name" value="Pep_deformylase"/>
    <property type="match status" value="1"/>
</dbReference>
<dbReference type="GO" id="GO:0046872">
    <property type="term" value="F:metal ion binding"/>
    <property type="evidence" value="ECO:0007669"/>
    <property type="project" value="UniProtKB-KW"/>
</dbReference>
<keyword evidence="3" id="KW-0648">Protein biosynthesis</keyword>
<evidence type="ECO:0000256" key="1">
    <source>
        <dbReference type="ARBA" id="ARBA00010759"/>
    </source>
</evidence>
<accession>A0A4Q2KES4</accession>
<evidence type="ECO:0000256" key="3">
    <source>
        <dbReference type="HAMAP-Rule" id="MF_00163"/>
    </source>
</evidence>
<dbReference type="CDD" id="cd00487">
    <property type="entry name" value="Pep_deformylase"/>
    <property type="match status" value="1"/>
</dbReference>
<dbReference type="PRINTS" id="PR01576">
    <property type="entry name" value="PDEFORMYLASE"/>
</dbReference>
<evidence type="ECO:0000313" key="5">
    <source>
        <dbReference type="Proteomes" id="UP000291269"/>
    </source>
</evidence>
<sequence>MAIRKVVQVGDDVLRKKCFEVTSFDEKLWMLLDDLKDTVKKEEGAGLAAPQVGVLRRAVVVDVDEGFFEFVNPVIVESRGSQTGFEGCLSVRGKHGVVTRPNVVKVEFFDRYGKKQSLVAKGFFARAVCHELDHLDGVLYIDRAEFVEGARD</sequence>
<dbReference type="PIRSF" id="PIRSF004749">
    <property type="entry name" value="Pep_def"/>
    <property type="match status" value="1"/>
</dbReference>
<evidence type="ECO:0000256" key="2">
    <source>
        <dbReference type="ARBA" id="ARBA00023004"/>
    </source>
</evidence>
<dbReference type="GO" id="GO:0006412">
    <property type="term" value="P:translation"/>
    <property type="evidence" value="ECO:0007669"/>
    <property type="project" value="UniProtKB-UniRule"/>
</dbReference>